<dbReference type="GeneID" id="56136178"/>
<dbReference type="KEGG" id="vg:56136178"/>
<organism evidence="2 3">
    <name type="scientific">Achromobacter phage Motura</name>
    <dbReference type="NCBI Taxonomy" id="2591403"/>
    <lineage>
        <taxon>Viruses</taxon>
        <taxon>Duplodnaviria</taxon>
        <taxon>Heunggongvirae</taxon>
        <taxon>Uroviricota</taxon>
        <taxon>Caudoviricetes</taxon>
        <taxon>Moturavirus</taxon>
        <taxon>Moturavirus motura</taxon>
    </lineage>
</organism>
<feature type="transmembrane region" description="Helical" evidence="1">
    <location>
        <begin position="45"/>
        <end position="64"/>
    </location>
</feature>
<keyword evidence="1" id="KW-0472">Membrane</keyword>
<reference evidence="2 3" key="1">
    <citation type="submission" date="2019-06" db="EMBL/GenBank/DDBJ databases">
        <authorList>
            <person name="Kincaid V.D."/>
            <person name="Fuller A."/>
            <person name="Hodges K."/>
            <person name="Bansal M."/>
            <person name="Essig J."/>
            <person name="Johnson A."/>
        </authorList>
    </citation>
    <scope>NUCLEOTIDE SEQUENCE [LARGE SCALE GENOMIC DNA]</scope>
</reference>
<dbReference type="InterPro" id="IPR021737">
    <property type="entry name" value="Phage_phiKZ_Orf197"/>
</dbReference>
<protein>
    <recommendedName>
        <fullName evidence="4">DUF3307 domain-containing protein</fullName>
    </recommendedName>
</protein>
<evidence type="ECO:0000313" key="2">
    <source>
        <dbReference type="EMBL" id="QDH83665.1"/>
    </source>
</evidence>
<dbReference type="EMBL" id="MN094788">
    <property type="protein sequence ID" value="QDH83665.1"/>
    <property type="molecule type" value="Genomic_DNA"/>
</dbReference>
<keyword evidence="3" id="KW-1185">Reference proteome</keyword>
<evidence type="ECO:0000313" key="3">
    <source>
        <dbReference type="Proteomes" id="UP000320799"/>
    </source>
</evidence>
<dbReference type="RefSeq" id="YP_009903902.1">
    <property type="nucleotide sequence ID" value="NC_049849.1"/>
</dbReference>
<keyword evidence="1" id="KW-0812">Transmembrane</keyword>
<accession>A0A514CT68</accession>
<sequence length="139" mass="15899">MTLQGASMVVLLLCALQVKHFFVDFVFQTDTMVREKGIYGAPGGLVHSLQHAVATGLIVPYFLVGPEVWRVVTMTLFIVVLEFMWHYHTDFYKMWHGKKHGLNPSHKAFWVSLGLDQLSHQLNYVVIIWLVLAFNALLN</sequence>
<keyword evidence="1" id="KW-1133">Transmembrane helix</keyword>
<evidence type="ECO:0000256" key="1">
    <source>
        <dbReference type="SAM" id="Phobius"/>
    </source>
</evidence>
<feature type="transmembrane region" description="Helical" evidence="1">
    <location>
        <begin position="121"/>
        <end position="138"/>
    </location>
</feature>
<dbReference type="Proteomes" id="UP000320799">
    <property type="component" value="Segment"/>
</dbReference>
<proteinExistence type="predicted"/>
<name>A0A514CT68_9CAUD</name>
<evidence type="ECO:0008006" key="4">
    <source>
        <dbReference type="Google" id="ProtNLM"/>
    </source>
</evidence>
<feature type="transmembrane region" description="Helical" evidence="1">
    <location>
        <begin position="71"/>
        <end position="88"/>
    </location>
</feature>
<dbReference type="Pfam" id="PF11750">
    <property type="entry name" value="DUF3307"/>
    <property type="match status" value="1"/>
</dbReference>